<evidence type="ECO:0000256" key="1">
    <source>
        <dbReference type="SAM" id="MobiDB-lite"/>
    </source>
</evidence>
<name>A0A8J3K211_9ACTN</name>
<organism evidence="3 4">
    <name type="scientific">Catellatospora chokoriensis</name>
    <dbReference type="NCBI Taxonomy" id="310353"/>
    <lineage>
        <taxon>Bacteria</taxon>
        <taxon>Bacillati</taxon>
        <taxon>Actinomycetota</taxon>
        <taxon>Actinomycetes</taxon>
        <taxon>Micromonosporales</taxon>
        <taxon>Micromonosporaceae</taxon>
        <taxon>Catellatospora</taxon>
    </lineage>
</organism>
<dbReference type="Pfam" id="PF13672">
    <property type="entry name" value="PP2C_2"/>
    <property type="match status" value="1"/>
</dbReference>
<dbReference type="Proteomes" id="UP000619293">
    <property type="component" value="Unassembled WGS sequence"/>
</dbReference>
<dbReference type="RefSeq" id="WP_191841822.1">
    <property type="nucleotide sequence ID" value="NZ_BAAALB010000016.1"/>
</dbReference>
<proteinExistence type="predicted"/>
<evidence type="ECO:0000313" key="3">
    <source>
        <dbReference type="EMBL" id="GIF91501.1"/>
    </source>
</evidence>
<feature type="domain" description="PPM-type phosphatase" evidence="2">
    <location>
        <begin position="1"/>
        <end position="228"/>
    </location>
</feature>
<protein>
    <recommendedName>
        <fullName evidence="2">PPM-type phosphatase domain-containing protein</fullName>
    </recommendedName>
</protein>
<reference evidence="3 4" key="1">
    <citation type="submission" date="2021-01" db="EMBL/GenBank/DDBJ databases">
        <title>Whole genome shotgun sequence of Catellatospora chokoriensis NBRC 107358.</title>
        <authorList>
            <person name="Komaki H."/>
            <person name="Tamura T."/>
        </authorList>
    </citation>
    <scope>NUCLEOTIDE SEQUENCE [LARGE SCALE GENOMIC DNA]</scope>
    <source>
        <strain evidence="3 4">NBRC 107358</strain>
    </source>
</reference>
<dbReference type="InterPro" id="IPR001932">
    <property type="entry name" value="PPM-type_phosphatase-like_dom"/>
</dbReference>
<dbReference type="AlphaFoldDB" id="A0A8J3K211"/>
<accession>A0A8J3K211</accession>
<dbReference type="EMBL" id="BONG01000033">
    <property type="protein sequence ID" value="GIF91501.1"/>
    <property type="molecule type" value="Genomic_DNA"/>
</dbReference>
<evidence type="ECO:0000259" key="2">
    <source>
        <dbReference type="PROSITE" id="PS51746"/>
    </source>
</evidence>
<evidence type="ECO:0000313" key="4">
    <source>
        <dbReference type="Proteomes" id="UP000619293"/>
    </source>
</evidence>
<gene>
    <name evidence="3" type="ORF">Cch02nite_49450</name>
</gene>
<sequence>MVRSVPKRDRTDAENEDRVAARDDAGRYAIADGASTSARPDVWAQLLVTAFVEQERDPFEPSTLAQLRRSWLNQVQTEDLPWYAQKKLREGAYATLAMLHVDTTTGRFRAAAVGDSCVMHIRQSHLLDAMPVERPDDFGRFPQLLGTNWDSQIPPVTATEGDYLPGDLLVLATDAIAKFLLDIVQRGHPMPDVRRMVQNEPGFADRVGALRRRGLLDNDDTTLGVVQL</sequence>
<dbReference type="SUPFAM" id="SSF81606">
    <property type="entry name" value="PP2C-like"/>
    <property type="match status" value="1"/>
</dbReference>
<dbReference type="InterPro" id="IPR036457">
    <property type="entry name" value="PPM-type-like_dom_sf"/>
</dbReference>
<comment type="caution">
    <text evidence="3">The sequence shown here is derived from an EMBL/GenBank/DDBJ whole genome shotgun (WGS) entry which is preliminary data.</text>
</comment>
<dbReference type="PROSITE" id="PS51746">
    <property type="entry name" value="PPM_2"/>
    <property type="match status" value="1"/>
</dbReference>
<dbReference type="Gene3D" id="3.60.40.10">
    <property type="entry name" value="PPM-type phosphatase domain"/>
    <property type="match status" value="1"/>
</dbReference>
<feature type="region of interest" description="Disordered" evidence="1">
    <location>
        <begin position="1"/>
        <end position="24"/>
    </location>
</feature>
<dbReference type="SMART" id="SM00331">
    <property type="entry name" value="PP2C_SIG"/>
    <property type="match status" value="1"/>
</dbReference>
<keyword evidence="4" id="KW-1185">Reference proteome</keyword>